<evidence type="ECO:0000256" key="7">
    <source>
        <dbReference type="SAM" id="Coils"/>
    </source>
</evidence>
<protein>
    <submittedName>
        <fullName evidence="11">Peptidoglycan DD-metalloendopeptidase family protein</fullName>
    </submittedName>
</protein>
<evidence type="ECO:0000259" key="10">
    <source>
        <dbReference type="Pfam" id="PF01551"/>
    </source>
</evidence>
<accession>A0A967C485</accession>
<keyword evidence="6" id="KW-0482">Metalloprotease</keyword>
<dbReference type="Proteomes" id="UP000761264">
    <property type="component" value="Unassembled WGS sequence"/>
</dbReference>
<sequence>MRPPPPPAVGLCRNRPLLAGLSLIGLAAALLWPAPAPAQQTESDLQALERTLQEDRAKAEALTNAARELTAEVEGLREKAIATAARAQSLESEIGAAEQNLAALDREETEKTDRLAKRRNQLALTLGALQRLALQPPEAALTRAEQPIDSARAAMLLRVAVPELEARAKVLREELGDLAILRARIAIKRDDLSAARGALGSERDRLSALVARKANLQARTESERLATEERIARMAREAGDLRELMERLEVEAAEQRRLAEQQRLAEEKRLAEQERLAEARAAAQQRQAAEESERLAAAAKQAAEEAKAAEKAQQTARLAPPRSLRPFPEAAASLSMPMRGEIVRLYGQEDPSAGETSKGIIIRGRPGAQIIAPFDGRIAYAGQFRGYGQILIIDHGERYHTILAGLDRIDAVVGQWVLAGEPVAQMSDLAGRNPELYLELRRTGQAVNPLPWLATNDDKVRG</sequence>
<dbReference type="InterPro" id="IPR011055">
    <property type="entry name" value="Dup_hybrid_motif"/>
</dbReference>
<organism evidence="11 12">
    <name type="scientific">Pelagibius litoralis</name>
    <dbReference type="NCBI Taxonomy" id="374515"/>
    <lineage>
        <taxon>Bacteria</taxon>
        <taxon>Pseudomonadati</taxon>
        <taxon>Pseudomonadota</taxon>
        <taxon>Alphaproteobacteria</taxon>
        <taxon>Rhodospirillales</taxon>
        <taxon>Rhodovibrionaceae</taxon>
        <taxon>Pelagibius</taxon>
    </lineage>
</organism>
<evidence type="ECO:0000256" key="4">
    <source>
        <dbReference type="ARBA" id="ARBA00022801"/>
    </source>
</evidence>
<dbReference type="GO" id="GO:0006508">
    <property type="term" value="P:proteolysis"/>
    <property type="evidence" value="ECO:0007669"/>
    <property type="project" value="UniProtKB-KW"/>
</dbReference>
<dbReference type="PANTHER" id="PTHR21666">
    <property type="entry name" value="PEPTIDASE-RELATED"/>
    <property type="match status" value="1"/>
</dbReference>
<dbReference type="Pfam" id="PF01551">
    <property type="entry name" value="Peptidase_M23"/>
    <property type="match status" value="1"/>
</dbReference>
<evidence type="ECO:0000256" key="9">
    <source>
        <dbReference type="SAM" id="SignalP"/>
    </source>
</evidence>
<evidence type="ECO:0000256" key="6">
    <source>
        <dbReference type="ARBA" id="ARBA00023049"/>
    </source>
</evidence>
<dbReference type="AlphaFoldDB" id="A0A967C485"/>
<evidence type="ECO:0000313" key="11">
    <source>
        <dbReference type="EMBL" id="NIA68289.1"/>
    </source>
</evidence>
<evidence type="ECO:0000256" key="1">
    <source>
        <dbReference type="ARBA" id="ARBA00001947"/>
    </source>
</evidence>
<feature type="coiled-coil region" evidence="7">
    <location>
        <begin position="38"/>
        <end position="107"/>
    </location>
</feature>
<dbReference type="GO" id="GO:0004222">
    <property type="term" value="F:metalloendopeptidase activity"/>
    <property type="evidence" value="ECO:0007669"/>
    <property type="project" value="TreeGrafter"/>
</dbReference>
<dbReference type="GO" id="GO:0046872">
    <property type="term" value="F:metal ion binding"/>
    <property type="evidence" value="ECO:0007669"/>
    <property type="project" value="UniProtKB-KW"/>
</dbReference>
<feature type="chain" id="PRO_5037172799" evidence="9">
    <location>
        <begin position="39"/>
        <end position="462"/>
    </location>
</feature>
<evidence type="ECO:0000256" key="8">
    <source>
        <dbReference type="SAM" id="MobiDB-lite"/>
    </source>
</evidence>
<proteinExistence type="predicted"/>
<evidence type="ECO:0000256" key="3">
    <source>
        <dbReference type="ARBA" id="ARBA00022723"/>
    </source>
</evidence>
<name>A0A967C485_9PROT</name>
<evidence type="ECO:0000313" key="12">
    <source>
        <dbReference type="Proteomes" id="UP000761264"/>
    </source>
</evidence>
<feature type="domain" description="M23ase beta-sheet core" evidence="10">
    <location>
        <begin position="356"/>
        <end position="449"/>
    </location>
</feature>
<dbReference type="Gene3D" id="2.70.70.10">
    <property type="entry name" value="Glucose Permease (Domain IIA)"/>
    <property type="match status" value="1"/>
</dbReference>
<dbReference type="PANTHER" id="PTHR21666:SF288">
    <property type="entry name" value="CELL DIVISION PROTEIN YTFB"/>
    <property type="match status" value="1"/>
</dbReference>
<dbReference type="InterPro" id="IPR050570">
    <property type="entry name" value="Cell_wall_metabolism_enzyme"/>
</dbReference>
<dbReference type="SUPFAM" id="SSF51261">
    <property type="entry name" value="Duplicated hybrid motif"/>
    <property type="match status" value="1"/>
</dbReference>
<evidence type="ECO:0000256" key="2">
    <source>
        <dbReference type="ARBA" id="ARBA00022670"/>
    </source>
</evidence>
<keyword evidence="2" id="KW-0645">Protease</keyword>
<dbReference type="CDD" id="cd12797">
    <property type="entry name" value="M23_peptidase"/>
    <property type="match status" value="1"/>
</dbReference>
<dbReference type="RefSeq" id="WP_167222719.1">
    <property type="nucleotide sequence ID" value="NZ_JAAQPH010000004.1"/>
</dbReference>
<keyword evidence="7" id="KW-0175">Coiled coil</keyword>
<feature type="region of interest" description="Disordered" evidence="8">
    <location>
        <begin position="281"/>
        <end position="323"/>
    </location>
</feature>
<evidence type="ECO:0000256" key="5">
    <source>
        <dbReference type="ARBA" id="ARBA00022833"/>
    </source>
</evidence>
<keyword evidence="12" id="KW-1185">Reference proteome</keyword>
<reference evidence="11" key="1">
    <citation type="submission" date="2020-03" db="EMBL/GenBank/DDBJ databases">
        <title>Genome of Pelagibius litoralis DSM 21314T.</title>
        <authorList>
            <person name="Wang G."/>
        </authorList>
    </citation>
    <scope>NUCLEOTIDE SEQUENCE</scope>
    <source>
        <strain evidence="11">DSM 21314</strain>
    </source>
</reference>
<comment type="cofactor">
    <cofactor evidence="1">
        <name>Zn(2+)</name>
        <dbReference type="ChEBI" id="CHEBI:29105"/>
    </cofactor>
</comment>
<keyword evidence="5" id="KW-0862">Zinc</keyword>
<keyword evidence="3" id="KW-0479">Metal-binding</keyword>
<gene>
    <name evidence="11" type="ORF">HBA54_06765</name>
</gene>
<dbReference type="EMBL" id="JAAQPH010000004">
    <property type="protein sequence ID" value="NIA68289.1"/>
    <property type="molecule type" value="Genomic_DNA"/>
</dbReference>
<comment type="caution">
    <text evidence="11">The sequence shown here is derived from an EMBL/GenBank/DDBJ whole genome shotgun (WGS) entry which is preliminary data.</text>
</comment>
<keyword evidence="4" id="KW-0378">Hydrolase</keyword>
<keyword evidence="9" id="KW-0732">Signal</keyword>
<feature type="signal peptide" evidence="9">
    <location>
        <begin position="1"/>
        <end position="38"/>
    </location>
</feature>
<dbReference type="InterPro" id="IPR016047">
    <property type="entry name" value="M23ase_b-sheet_dom"/>
</dbReference>